<dbReference type="PANTHER" id="PTHR12155">
    <property type="entry name" value="SCHLAFEN"/>
    <property type="match status" value="1"/>
</dbReference>
<dbReference type="InterPro" id="IPR048729">
    <property type="entry name" value="SLFN_GTPase-like"/>
</dbReference>
<dbReference type="Pfam" id="PF04326">
    <property type="entry name" value="SLFN_AlbA_2"/>
    <property type="match status" value="1"/>
</dbReference>
<dbReference type="OrthoDB" id="5954683at2759"/>
<reference evidence="3 4" key="1">
    <citation type="journal article" date="2018" name="Sci. Rep.">
        <title>Comparative analysis of the Pocillopora damicornis genome highlights role of immune system in coral evolution.</title>
        <authorList>
            <person name="Cunning R."/>
            <person name="Bay R.A."/>
            <person name="Gillette P."/>
            <person name="Baker A.C."/>
            <person name="Traylor-Knowles N."/>
        </authorList>
    </citation>
    <scope>NUCLEOTIDE SEQUENCE [LARGE SCALE GENOMIC DNA]</scope>
    <source>
        <strain evidence="3">RSMAS</strain>
        <tissue evidence="3">Whole animal</tissue>
    </source>
</reference>
<gene>
    <name evidence="3" type="ORF">pdam_00000208</name>
</gene>
<evidence type="ECO:0000259" key="1">
    <source>
        <dbReference type="Pfam" id="PF04326"/>
    </source>
</evidence>
<evidence type="ECO:0000259" key="2">
    <source>
        <dbReference type="Pfam" id="PF21026"/>
    </source>
</evidence>
<name>A0A3M6UWQ1_POCDA</name>
<dbReference type="InterPro" id="IPR029684">
    <property type="entry name" value="Schlafen"/>
</dbReference>
<dbReference type="EMBL" id="RCHS01000537">
    <property type="protein sequence ID" value="RMX58143.1"/>
    <property type="molecule type" value="Genomic_DNA"/>
</dbReference>
<accession>A0A3M6UWQ1</accession>
<dbReference type="Gene3D" id="3.40.50.300">
    <property type="entry name" value="P-loop containing nucleotide triphosphate hydrolases"/>
    <property type="match status" value="1"/>
</dbReference>
<evidence type="ECO:0000313" key="4">
    <source>
        <dbReference type="Proteomes" id="UP000275408"/>
    </source>
</evidence>
<organism evidence="3 4">
    <name type="scientific">Pocillopora damicornis</name>
    <name type="common">Cauliflower coral</name>
    <name type="synonym">Millepora damicornis</name>
    <dbReference type="NCBI Taxonomy" id="46731"/>
    <lineage>
        <taxon>Eukaryota</taxon>
        <taxon>Metazoa</taxon>
        <taxon>Cnidaria</taxon>
        <taxon>Anthozoa</taxon>
        <taxon>Hexacorallia</taxon>
        <taxon>Scleractinia</taxon>
        <taxon>Astrocoeniina</taxon>
        <taxon>Pocilloporidae</taxon>
        <taxon>Pocillopora</taxon>
    </lineage>
</organism>
<feature type="domain" description="Schlafen GTPase-like" evidence="2">
    <location>
        <begin position="375"/>
        <end position="497"/>
    </location>
</feature>
<dbReference type="Pfam" id="PF21026">
    <property type="entry name" value="SLFN_GTPase-like"/>
    <property type="match status" value="1"/>
</dbReference>
<proteinExistence type="predicted"/>
<sequence length="848" mass="96950">MPKCPTVTQLGKVRIFNHYAMFNGFTSTILHFYRPDLAETVLHQKISLGEKKNDCEDILAATCALLNSGGGVLEIKLENYSHLGDSKWKKLDSIWQTFENKLAPAIQPLSYSDLIDRKMENGVISFFIKAPDHLITLEYNLFLAGDARTHEASFNKTLELLADTPRCKFSLEKLPCLRVTFVYEKTLDFHESRVVQLKDYSSSSHTVVEKINKEKYGIQKQLSAFANVTGGIALLGISDKSIVHGYPMDFDEFSFIKCERVVESLIEEMEWCCTPRRFTHWNVKFFPVQNKENHFVIAIYVAGMEGAVFARGPKSYKVVQDTAHLLTFKEWKQRVTSGKHMLEVVMKRGVSEGCPIYPRGFEENLPEEAKLIVKLIQQRHASSRACIVAAPSWRACIKRRARDEACQRDIFCDLLLFDRQLGGLHLFTLIKSCSTVKLGRSYSYNVAKTLKKALVLDGGCYERFYIGYHVVHCHRCNSEFQPEFCSNLGNRYPSEYTCQEKEDNEEKLNGILESLISILAAVPSILSTKEKICFYNLLTEEQFELLYDEINHSRELWIKGAPGTGKTLVAVEFMKELRNRDPSLRKEEILYVCENVGLRHQISNLDLCSTMSRKKFLAVPAVQESITMVKHVIMDGLENFREEEQRSSTGWLEKGRRVVSHNLNCGYLWLFFDDKQINHNLYTGMPDERERVPLKCLTKVVRNSQRIMEYASKCHEHGTIPFEMGHDFKGEHVEERSYRNGCQISTLREIIKSLYSEGYDAGDIAILYGDKKAIPPNLKFALSLGRIVKATCNDENCLVVSTFHKYSGLHRPVVILVNVASDCPERGKNAMYCCATRAMVKLIVLTQE</sequence>
<keyword evidence="4" id="KW-1185">Reference proteome</keyword>
<dbReference type="Proteomes" id="UP000275408">
    <property type="component" value="Unassembled WGS sequence"/>
</dbReference>
<dbReference type="InterPro" id="IPR007421">
    <property type="entry name" value="Schlafen_AlbA_2_dom"/>
</dbReference>
<evidence type="ECO:0000313" key="3">
    <source>
        <dbReference type="EMBL" id="RMX58143.1"/>
    </source>
</evidence>
<dbReference type="PANTHER" id="PTHR12155:SF30">
    <property type="entry name" value="PROTEIN SLFN14"/>
    <property type="match status" value="1"/>
</dbReference>
<dbReference type="InterPro" id="IPR027417">
    <property type="entry name" value="P-loop_NTPase"/>
</dbReference>
<feature type="domain" description="Schlafen AlbA-2" evidence="1">
    <location>
        <begin position="209"/>
        <end position="301"/>
    </location>
</feature>
<protein>
    <submittedName>
        <fullName evidence="3">Uncharacterized protein</fullName>
    </submittedName>
</protein>
<comment type="caution">
    <text evidence="3">The sequence shown here is derived from an EMBL/GenBank/DDBJ whole genome shotgun (WGS) entry which is preliminary data.</text>
</comment>
<dbReference type="SUPFAM" id="SSF52540">
    <property type="entry name" value="P-loop containing nucleoside triphosphate hydrolases"/>
    <property type="match status" value="1"/>
</dbReference>
<dbReference type="AlphaFoldDB" id="A0A3M6UWQ1"/>